<evidence type="ECO:0000313" key="1">
    <source>
        <dbReference type="EMBL" id="KAF7547284.1"/>
    </source>
</evidence>
<name>A0A9P5L721_9HYPO</name>
<sequence length="76" mass="8565">MYILFGTARFLAAALHSTTSDTAYAYGSARRAWESANVQGWKHAPGSRRLVASPRLACWANWYHLEKGEVKEAHRD</sequence>
<protein>
    <submittedName>
        <fullName evidence="1">Uncharacterized protein</fullName>
    </submittedName>
</protein>
<comment type="caution">
    <text evidence="1">The sequence shown here is derived from an EMBL/GenBank/DDBJ whole genome shotgun (WGS) entry which is preliminary data.</text>
</comment>
<reference evidence="1" key="1">
    <citation type="submission" date="2020-03" db="EMBL/GenBank/DDBJ databases">
        <title>Draft Genome Sequence of Cylindrodendrum hubeiense.</title>
        <authorList>
            <person name="Buettner E."/>
            <person name="Kellner H."/>
        </authorList>
    </citation>
    <scope>NUCLEOTIDE SEQUENCE</scope>
    <source>
        <strain evidence="1">IHI 201604</strain>
    </source>
</reference>
<evidence type="ECO:0000313" key="2">
    <source>
        <dbReference type="Proteomes" id="UP000722485"/>
    </source>
</evidence>
<organism evidence="1 2">
    <name type="scientific">Cylindrodendrum hubeiense</name>
    <dbReference type="NCBI Taxonomy" id="595255"/>
    <lineage>
        <taxon>Eukaryota</taxon>
        <taxon>Fungi</taxon>
        <taxon>Dikarya</taxon>
        <taxon>Ascomycota</taxon>
        <taxon>Pezizomycotina</taxon>
        <taxon>Sordariomycetes</taxon>
        <taxon>Hypocreomycetidae</taxon>
        <taxon>Hypocreales</taxon>
        <taxon>Nectriaceae</taxon>
        <taxon>Cylindrodendrum</taxon>
    </lineage>
</organism>
<dbReference type="Proteomes" id="UP000722485">
    <property type="component" value="Unassembled WGS sequence"/>
</dbReference>
<dbReference type="EMBL" id="JAANBB010000183">
    <property type="protein sequence ID" value="KAF7547284.1"/>
    <property type="molecule type" value="Genomic_DNA"/>
</dbReference>
<keyword evidence="2" id="KW-1185">Reference proteome</keyword>
<proteinExistence type="predicted"/>
<accession>A0A9P5L721</accession>
<dbReference type="AlphaFoldDB" id="A0A9P5L721"/>
<gene>
    <name evidence="1" type="ORF">G7Z17_g7840</name>
</gene>